<dbReference type="GO" id="GO:0008053">
    <property type="term" value="P:mitochondrial fusion"/>
    <property type="evidence" value="ECO:0007669"/>
    <property type="project" value="TreeGrafter"/>
</dbReference>
<dbReference type="Pfam" id="PF00350">
    <property type="entry name" value="Dynamin_N"/>
    <property type="match status" value="1"/>
</dbReference>
<dbReference type="InterPro" id="IPR045063">
    <property type="entry name" value="Dynamin_N"/>
</dbReference>
<evidence type="ECO:0000313" key="7">
    <source>
        <dbReference type="EMBL" id="CAF0989188.1"/>
    </source>
</evidence>
<dbReference type="AlphaFoldDB" id="A0A814FRJ5"/>
<dbReference type="SUPFAM" id="SSF52540">
    <property type="entry name" value="P-loop containing nucleoside triphosphate hydrolases"/>
    <property type="match status" value="1"/>
</dbReference>
<keyword evidence="2" id="KW-0547">Nucleotide-binding</keyword>
<dbReference type="EMBL" id="CAJNOM010000077">
    <property type="protein sequence ID" value="CAF0993870.1"/>
    <property type="molecule type" value="Genomic_DNA"/>
</dbReference>
<evidence type="ECO:0000259" key="6">
    <source>
        <dbReference type="Pfam" id="PF00350"/>
    </source>
</evidence>
<dbReference type="GO" id="GO:0005525">
    <property type="term" value="F:GTP binding"/>
    <property type="evidence" value="ECO:0007669"/>
    <property type="project" value="UniProtKB-KW"/>
</dbReference>
<reference evidence="7" key="1">
    <citation type="submission" date="2021-02" db="EMBL/GenBank/DDBJ databases">
        <authorList>
            <person name="Nowell W R."/>
        </authorList>
    </citation>
    <scope>NUCLEOTIDE SEQUENCE</scope>
</reference>
<evidence type="ECO:0000313" key="10">
    <source>
        <dbReference type="Proteomes" id="UP000663877"/>
    </source>
</evidence>
<evidence type="ECO:0000256" key="5">
    <source>
        <dbReference type="ARBA" id="ARBA00023136"/>
    </source>
</evidence>
<comment type="caution">
    <text evidence="7">The sequence shown here is derived from an EMBL/GenBank/DDBJ whole genome shotgun (WGS) entry which is preliminary data.</text>
</comment>
<evidence type="ECO:0000256" key="4">
    <source>
        <dbReference type="ARBA" id="ARBA00023134"/>
    </source>
</evidence>
<organism evidence="7 10">
    <name type="scientific">Adineta steineri</name>
    <dbReference type="NCBI Taxonomy" id="433720"/>
    <lineage>
        <taxon>Eukaryota</taxon>
        <taxon>Metazoa</taxon>
        <taxon>Spiralia</taxon>
        <taxon>Gnathifera</taxon>
        <taxon>Rotifera</taxon>
        <taxon>Eurotatoria</taxon>
        <taxon>Bdelloidea</taxon>
        <taxon>Adinetida</taxon>
        <taxon>Adinetidae</taxon>
        <taxon>Adineta</taxon>
    </lineage>
</organism>
<dbReference type="PANTHER" id="PTHR10465:SF0">
    <property type="entry name" value="SARCALUMENIN"/>
    <property type="match status" value="1"/>
</dbReference>
<protein>
    <recommendedName>
        <fullName evidence="6">Dynamin N-terminal domain-containing protein</fullName>
    </recommendedName>
</protein>
<gene>
    <name evidence="7" type="ORF">BJG266_LOCUS15298</name>
    <name evidence="8" type="ORF">QVE165_LOCUS14548</name>
</gene>
<sequence length="752" mass="86740">MCIVAPMKAGKSTIINAILGQNVLPSRNAAMTVIPTEVVLEVAKPGDIVDEPTLVMDKELIEEIMSMQQSVRFHLSTSRTLEGLQRKLPEHTHLVSIAEKIRDAANNGRTFEERITGTSYIWDTLQYINDVIRLHEILMPAERSNTHHRSFKKLPRIIARYTCLGNESMAHESFGHLVIVDTPGPNEDMSTNFLKEIIIRELKRSTVILVVLDYTAFNTEADKIIKTEIMNIRQTTSASDDSLFALVNKVDQRRQRRGDMSKAEVHDLVRNKFDIGQAASDHQTASRVFEVQAYRALLAKQFLTEVSRMDPNQQFAIENLESGSDFLQEAYGPIYDNENPPTTHKAKADALKLWQKSGFESFLNGAVEKLIERAAPRVIESALNHCQSNLDRLHEVLTIRERLLWADEKALRLQSDVLYVEMQCAQNIMEEQNATLVDEQTRITDYFQTQFKQMEENTLKQLEEVFKEYYRPDQLYRAHSGNTNSSKDIIGTASTVIIPSPIHKFMRRVGTTIDHLANRHGLLIFKNEYDGLNFIRSVARQIRAITDVALLSIRNDVDLQCDEACLRLNHQLEEKTKELLIAAQNQLADAFNIQFRKPPNFDIIYSIPRDFELKLQKIFTPWWLFGLVTILYDDGYVEGTKYQIIISEMKNHFICQFQTHMKEIETELDQYLTDVLNKSFTRHFQELNDYLARYQNYVNKSIDDQVRTIAEKITLKGKVLELKEQIEENMQLVSDIHEFFESHEHPTSVDVL</sequence>
<keyword evidence="5" id="KW-0472">Membrane</keyword>
<accession>A0A814FRJ5</accession>
<evidence type="ECO:0000256" key="3">
    <source>
        <dbReference type="ARBA" id="ARBA00022801"/>
    </source>
</evidence>
<dbReference type="GO" id="GO:0003924">
    <property type="term" value="F:GTPase activity"/>
    <property type="evidence" value="ECO:0007669"/>
    <property type="project" value="InterPro"/>
</dbReference>
<dbReference type="Proteomes" id="UP000663877">
    <property type="component" value="Unassembled WGS sequence"/>
</dbReference>
<dbReference type="EMBL" id="CAJNOI010000067">
    <property type="protein sequence ID" value="CAF0989188.1"/>
    <property type="molecule type" value="Genomic_DNA"/>
</dbReference>
<dbReference type="Gene3D" id="3.40.50.300">
    <property type="entry name" value="P-loop containing nucleotide triphosphate hydrolases"/>
    <property type="match status" value="1"/>
</dbReference>
<keyword evidence="9" id="KW-1185">Reference proteome</keyword>
<dbReference type="InterPro" id="IPR027417">
    <property type="entry name" value="P-loop_NTPase"/>
</dbReference>
<dbReference type="GO" id="GO:0051646">
    <property type="term" value="P:mitochondrion localization"/>
    <property type="evidence" value="ECO:0007669"/>
    <property type="project" value="TreeGrafter"/>
</dbReference>
<feature type="domain" description="Dynamin N-terminal" evidence="6">
    <location>
        <begin position="3"/>
        <end position="223"/>
    </location>
</feature>
<dbReference type="PANTHER" id="PTHR10465">
    <property type="entry name" value="TRANSMEMBRANE GTPASE FZO1"/>
    <property type="match status" value="1"/>
</dbReference>
<comment type="subcellular location">
    <subcellularLocation>
        <location evidence="1">Membrane</location>
    </subcellularLocation>
</comment>
<evidence type="ECO:0000256" key="1">
    <source>
        <dbReference type="ARBA" id="ARBA00004370"/>
    </source>
</evidence>
<evidence type="ECO:0000313" key="8">
    <source>
        <dbReference type="EMBL" id="CAF0993870.1"/>
    </source>
</evidence>
<dbReference type="InterPro" id="IPR027094">
    <property type="entry name" value="Mitofusin_fam"/>
</dbReference>
<dbReference type="GO" id="GO:0005741">
    <property type="term" value="C:mitochondrial outer membrane"/>
    <property type="evidence" value="ECO:0007669"/>
    <property type="project" value="TreeGrafter"/>
</dbReference>
<keyword evidence="3" id="KW-0378">Hydrolase</keyword>
<evidence type="ECO:0000256" key="2">
    <source>
        <dbReference type="ARBA" id="ARBA00022741"/>
    </source>
</evidence>
<keyword evidence="4" id="KW-0342">GTP-binding</keyword>
<dbReference type="Proteomes" id="UP000663832">
    <property type="component" value="Unassembled WGS sequence"/>
</dbReference>
<dbReference type="OrthoDB" id="9983858at2759"/>
<name>A0A814FRJ5_9BILA</name>
<proteinExistence type="predicted"/>
<evidence type="ECO:0000313" key="9">
    <source>
        <dbReference type="Proteomes" id="UP000663832"/>
    </source>
</evidence>